<keyword evidence="6" id="KW-1185">Reference proteome</keyword>
<evidence type="ECO:0000256" key="1">
    <source>
        <dbReference type="ARBA" id="ARBA00004871"/>
    </source>
</evidence>
<keyword evidence="2" id="KW-0560">Oxidoreductase</keyword>
<name>A0A6L5Z135_9RHOB</name>
<comment type="caution">
    <text evidence="5">The sequence shown here is derived from an EMBL/GenBank/DDBJ whole genome shotgun (WGS) entry which is preliminary data.</text>
</comment>
<evidence type="ECO:0000256" key="3">
    <source>
        <dbReference type="ARBA" id="ARBA00023141"/>
    </source>
</evidence>
<organism evidence="5 6">
    <name type="scientific">Halovulum marinum</name>
    <dbReference type="NCBI Taxonomy" id="2662447"/>
    <lineage>
        <taxon>Bacteria</taxon>
        <taxon>Pseudomonadati</taxon>
        <taxon>Pseudomonadota</taxon>
        <taxon>Alphaproteobacteria</taxon>
        <taxon>Rhodobacterales</taxon>
        <taxon>Paracoccaceae</taxon>
        <taxon>Halovulum</taxon>
    </lineage>
</organism>
<evidence type="ECO:0000313" key="5">
    <source>
        <dbReference type="EMBL" id="MSU90261.1"/>
    </source>
</evidence>
<dbReference type="GO" id="GO:0004764">
    <property type="term" value="F:shikimate 3-dehydrogenase (NADP+) activity"/>
    <property type="evidence" value="ECO:0007669"/>
    <property type="project" value="InterPro"/>
</dbReference>
<dbReference type="GO" id="GO:0019632">
    <property type="term" value="P:shikimate metabolic process"/>
    <property type="evidence" value="ECO:0007669"/>
    <property type="project" value="TreeGrafter"/>
</dbReference>
<dbReference type="InterPro" id="IPR013708">
    <property type="entry name" value="Shikimate_DH-bd_N"/>
</dbReference>
<sequence length="283" mass="30140">MTDRRTLRLGLIGDNIAGSHAPLLHRLAGRQNGLDVCYDRLVPPERRESFEQVFDACALGGYRGINVTYPYKERAVRHVRIDDPAVRAIGAVNTVLFGPDGPRGHNTDHTGFMSAYRTGRGGRAPGIVLMIGAGGVGRAVAFGLAKLGARELRLSDRDPDRAQALAAALRPVAGGMRVSIWDEPETAAGGAQGLINCTPVGMDGYGGTPLPSDAMRGAEWAFDAVYTPVETRFLVDAAAAGLSVVSGWELFFFQGVQAWALFSGAPLDERALRAQLLDPETAV</sequence>
<comment type="pathway">
    <text evidence="1">Metabolic intermediate biosynthesis; chorismate biosynthesis; chorismate from D-erythrose 4-phosphate and phosphoenolpyruvate: step 4/7.</text>
</comment>
<dbReference type="SUPFAM" id="SSF51735">
    <property type="entry name" value="NAD(P)-binding Rossmann-fold domains"/>
    <property type="match status" value="1"/>
</dbReference>
<proteinExistence type="predicted"/>
<dbReference type="Gene3D" id="3.40.50.10860">
    <property type="entry name" value="Leucine Dehydrogenase, chain A, domain 1"/>
    <property type="match status" value="1"/>
</dbReference>
<keyword evidence="3" id="KW-0028">Amino-acid biosynthesis</keyword>
<keyword evidence="3" id="KW-0057">Aromatic amino acid biosynthesis</keyword>
<dbReference type="PANTHER" id="PTHR21089:SF1">
    <property type="entry name" value="BIFUNCTIONAL 3-DEHYDROQUINATE DEHYDRATASE_SHIKIMATE DEHYDROGENASE, CHLOROPLASTIC"/>
    <property type="match status" value="1"/>
</dbReference>
<dbReference type="AlphaFoldDB" id="A0A6L5Z135"/>
<feature type="domain" description="Shikimate dehydrogenase substrate binding N-terminal" evidence="4">
    <location>
        <begin position="11"/>
        <end position="95"/>
    </location>
</feature>
<gene>
    <name evidence="5" type="ORF">GE300_11625</name>
</gene>
<dbReference type="GO" id="GO:0009073">
    <property type="term" value="P:aromatic amino acid family biosynthetic process"/>
    <property type="evidence" value="ECO:0007669"/>
    <property type="project" value="UniProtKB-KW"/>
</dbReference>
<dbReference type="EMBL" id="WIND01000008">
    <property type="protein sequence ID" value="MSU90261.1"/>
    <property type="molecule type" value="Genomic_DNA"/>
</dbReference>
<evidence type="ECO:0000259" key="4">
    <source>
        <dbReference type="Pfam" id="PF08501"/>
    </source>
</evidence>
<dbReference type="CDD" id="cd01065">
    <property type="entry name" value="NAD_bind_Shikimate_DH"/>
    <property type="match status" value="1"/>
</dbReference>
<dbReference type="RefSeq" id="WP_154446750.1">
    <property type="nucleotide sequence ID" value="NZ_WIND01000008.1"/>
</dbReference>
<protein>
    <submittedName>
        <fullName evidence="5">Shikimate dehydrogenase</fullName>
    </submittedName>
</protein>
<dbReference type="InterPro" id="IPR022893">
    <property type="entry name" value="Shikimate_DH_fam"/>
</dbReference>
<evidence type="ECO:0000256" key="2">
    <source>
        <dbReference type="ARBA" id="ARBA00023002"/>
    </source>
</evidence>
<dbReference type="Pfam" id="PF08501">
    <property type="entry name" value="Shikimate_dh_N"/>
    <property type="match status" value="1"/>
</dbReference>
<dbReference type="InterPro" id="IPR046346">
    <property type="entry name" value="Aminoacid_DH-like_N_sf"/>
</dbReference>
<evidence type="ECO:0000313" key="6">
    <source>
        <dbReference type="Proteomes" id="UP000474957"/>
    </source>
</evidence>
<dbReference type="GO" id="GO:0009423">
    <property type="term" value="P:chorismate biosynthetic process"/>
    <property type="evidence" value="ECO:0007669"/>
    <property type="project" value="TreeGrafter"/>
</dbReference>
<accession>A0A6L5Z135</accession>
<dbReference type="InterPro" id="IPR036291">
    <property type="entry name" value="NAD(P)-bd_dom_sf"/>
</dbReference>
<dbReference type="PANTHER" id="PTHR21089">
    <property type="entry name" value="SHIKIMATE DEHYDROGENASE"/>
    <property type="match status" value="1"/>
</dbReference>
<reference evidence="5 6" key="1">
    <citation type="submission" date="2019-10" db="EMBL/GenBank/DDBJ databases">
        <title>Cognatihalovulum marinum gen. nov. sp. nov., a new member of the family Rhodobacteraceae isolated from deep seawater of the Northwest Indian Ocean.</title>
        <authorList>
            <person name="Ruan C."/>
            <person name="Wang J."/>
            <person name="Zheng X."/>
            <person name="Song L."/>
            <person name="Zhu Y."/>
            <person name="Huang Y."/>
            <person name="Lu Z."/>
            <person name="Du W."/>
            <person name="Huang L."/>
            <person name="Dai X."/>
        </authorList>
    </citation>
    <scope>NUCLEOTIDE SEQUENCE [LARGE SCALE GENOMIC DNA]</scope>
    <source>
        <strain evidence="5 6">2CG4</strain>
    </source>
</reference>
<dbReference type="Proteomes" id="UP000474957">
    <property type="component" value="Unassembled WGS sequence"/>
</dbReference>
<dbReference type="SUPFAM" id="SSF53223">
    <property type="entry name" value="Aminoacid dehydrogenase-like, N-terminal domain"/>
    <property type="match status" value="1"/>
</dbReference>
<dbReference type="Gene3D" id="3.40.50.720">
    <property type="entry name" value="NAD(P)-binding Rossmann-like Domain"/>
    <property type="match status" value="1"/>
</dbReference>